<dbReference type="AlphaFoldDB" id="A0A3A3A5U7"/>
<feature type="transmembrane region" description="Helical" evidence="8">
    <location>
        <begin position="471"/>
        <end position="491"/>
    </location>
</feature>
<accession>A0A3A3A5U7</accession>
<dbReference type="PANTHER" id="PTHR20772:SF2">
    <property type="entry name" value="PROTEIN FMP42"/>
    <property type="match status" value="1"/>
</dbReference>
<feature type="compositionally biased region" description="Polar residues" evidence="7">
    <location>
        <begin position="651"/>
        <end position="669"/>
    </location>
</feature>
<protein>
    <submittedName>
        <fullName evidence="9">MFS transporter Fmp42</fullName>
    </submittedName>
</protein>
<evidence type="ECO:0000256" key="2">
    <source>
        <dbReference type="ARBA" id="ARBA00006595"/>
    </source>
</evidence>
<name>A0A3A3A5U7_9EURO</name>
<dbReference type="Proteomes" id="UP000266188">
    <property type="component" value="Unassembled WGS sequence"/>
</dbReference>
<comment type="subcellular location">
    <subcellularLocation>
        <location evidence="1">Membrane</location>
        <topology evidence="1">Multi-pass membrane protein</topology>
    </subcellularLocation>
</comment>
<feature type="transmembrane region" description="Helical" evidence="8">
    <location>
        <begin position="306"/>
        <end position="325"/>
    </location>
</feature>
<organism evidence="9 10">
    <name type="scientific">Aspergillus sclerotialis</name>
    <dbReference type="NCBI Taxonomy" id="2070753"/>
    <lineage>
        <taxon>Eukaryota</taxon>
        <taxon>Fungi</taxon>
        <taxon>Dikarya</taxon>
        <taxon>Ascomycota</taxon>
        <taxon>Pezizomycotina</taxon>
        <taxon>Eurotiomycetes</taxon>
        <taxon>Eurotiomycetidae</taxon>
        <taxon>Eurotiales</taxon>
        <taxon>Aspergillaceae</taxon>
        <taxon>Aspergillus</taxon>
        <taxon>Aspergillus subgen. Polypaecilum</taxon>
    </lineage>
</organism>
<feature type="transmembrane region" description="Helical" evidence="8">
    <location>
        <begin position="272"/>
        <end position="294"/>
    </location>
</feature>
<evidence type="ECO:0000256" key="5">
    <source>
        <dbReference type="ARBA" id="ARBA00022989"/>
    </source>
</evidence>
<feature type="transmembrane region" description="Helical" evidence="8">
    <location>
        <begin position="430"/>
        <end position="450"/>
    </location>
</feature>
<feature type="region of interest" description="Disordered" evidence="7">
    <location>
        <begin position="640"/>
        <end position="669"/>
    </location>
</feature>
<evidence type="ECO:0000256" key="1">
    <source>
        <dbReference type="ARBA" id="ARBA00004141"/>
    </source>
</evidence>
<keyword evidence="10" id="KW-1185">Reference proteome</keyword>
<feature type="transmembrane region" description="Helical" evidence="8">
    <location>
        <begin position="552"/>
        <end position="571"/>
    </location>
</feature>
<dbReference type="InterPro" id="IPR036259">
    <property type="entry name" value="MFS_trans_sf"/>
</dbReference>
<evidence type="ECO:0000313" key="10">
    <source>
        <dbReference type="Proteomes" id="UP000266188"/>
    </source>
</evidence>
<dbReference type="STRING" id="2070753.A0A3A3A5U7"/>
<keyword evidence="3" id="KW-0813">Transport</keyword>
<dbReference type="PANTHER" id="PTHR20772">
    <property type="entry name" value="PROTEIN FMP42"/>
    <property type="match status" value="1"/>
</dbReference>
<comment type="caution">
    <text evidence="9">The sequence shown here is derived from an EMBL/GenBank/DDBJ whole genome shotgun (WGS) entry which is preliminary data.</text>
</comment>
<dbReference type="Gene3D" id="1.20.1250.20">
    <property type="entry name" value="MFS general substrate transporter like domains"/>
    <property type="match status" value="1"/>
</dbReference>
<feature type="transmembrane region" description="Helical" evidence="8">
    <location>
        <begin position="177"/>
        <end position="205"/>
    </location>
</feature>
<keyword evidence="4 8" id="KW-0812">Transmembrane</keyword>
<evidence type="ECO:0000256" key="7">
    <source>
        <dbReference type="SAM" id="MobiDB-lite"/>
    </source>
</evidence>
<evidence type="ECO:0000256" key="3">
    <source>
        <dbReference type="ARBA" id="ARBA00022448"/>
    </source>
</evidence>
<evidence type="ECO:0000256" key="8">
    <source>
        <dbReference type="SAM" id="Phobius"/>
    </source>
</evidence>
<dbReference type="SUPFAM" id="SSF103473">
    <property type="entry name" value="MFS general substrate transporter"/>
    <property type="match status" value="1"/>
</dbReference>
<feature type="transmembrane region" description="Helical" evidence="8">
    <location>
        <begin position="120"/>
        <end position="141"/>
    </location>
</feature>
<feature type="transmembrane region" description="Helical" evidence="8">
    <location>
        <begin position="511"/>
        <end position="532"/>
    </location>
</feature>
<dbReference type="GO" id="GO:0000329">
    <property type="term" value="C:fungal-type vacuole membrane"/>
    <property type="evidence" value="ECO:0007669"/>
    <property type="project" value="TreeGrafter"/>
</dbReference>
<evidence type="ECO:0000313" key="9">
    <source>
        <dbReference type="EMBL" id="RJE25345.1"/>
    </source>
</evidence>
<comment type="similarity">
    <text evidence="2">Belongs to the SLC43A transporter (TC 2.A.1.44) family.</text>
</comment>
<gene>
    <name evidence="9" type="ORF">PHISCL_02308</name>
</gene>
<evidence type="ECO:0000256" key="4">
    <source>
        <dbReference type="ARBA" id="ARBA00022692"/>
    </source>
</evidence>
<feature type="transmembrane region" description="Helical" evidence="8">
    <location>
        <begin position="591"/>
        <end position="609"/>
    </location>
</feature>
<dbReference type="OrthoDB" id="330047at2759"/>
<keyword evidence="6 8" id="KW-0472">Membrane</keyword>
<proteinExistence type="inferred from homology"/>
<feature type="transmembrane region" description="Helical" evidence="8">
    <location>
        <begin position="217"/>
        <end position="238"/>
    </location>
</feature>
<keyword evidence="5 8" id="KW-1133">Transmembrane helix</keyword>
<reference evidence="10" key="1">
    <citation type="submission" date="2017-02" db="EMBL/GenBank/DDBJ databases">
        <authorList>
            <person name="Tafer H."/>
            <person name="Lopandic K."/>
        </authorList>
    </citation>
    <scope>NUCLEOTIDE SEQUENCE [LARGE SCALE GENOMIC DNA]</scope>
    <source>
        <strain evidence="10">CBS 366.77</strain>
    </source>
</reference>
<evidence type="ECO:0000256" key="6">
    <source>
        <dbReference type="ARBA" id="ARBA00023136"/>
    </source>
</evidence>
<dbReference type="EMBL" id="MVGC01000050">
    <property type="protein sequence ID" value="RJE25345.1"/>
    <property type="molecule type" value="Genomic_DNA"/>
</dbReference>
<sequence>MSLNPVSYLQAWEQNLAAAHHRYRALYAENESDTQDEAFQDLPESSSSSASFLSRFSHDSLAHRLNFYPYAGAGVTNGSRNTSPIRGFSFPYMQTIKGQDDSVPKLKTIAAYEVSRWKRIAQLCVAVISCFLTSGIIYGFAALKPVLIKEGVFRTKCSPEDLQAGTLCYGQEFRLNLMFAIATGTVNTLIIPVGAVLALICPVRIILNSINPQRGSIIGSFALIFGTLLLAFASNIPFDAYTPGYLFLSLGGASIYISSLHLSNAFPTHSTVIFSAITGAFNSSSAVFLIFRLINEKTDGRFSTRVFFLVYLIIPITIFVAQLTIMPSSAYKTPAELLIQTDAYTSTEQAPDTAEAERQRASQEITMRNMQLLLKDFSDNFSNTRNAIFGPGPSNPGYIPPIQPARPLSKASYSAILQDYSLPNQIFSPWLLLMTAFTFIQVIKVNYFIVSIRQQYESLLSPKQGLKINQIFDILLPVGGILSIPLSTGILSNTNLPFLLTFLVSLSTIQGIINCIPTLWTGYASIILYVFYRPFLFAGISECLVKTFGFRIYAVVYGVLVSLAGTGNFIIPLLDALTFRAFRRSPIPVDLILTGISFVVGMSLIWFVLSRTRHAKTLSDEGRDLLESNEVPCIEDAAEREDDLERGPLLSGQSVENRNYGSTRVQEQL</sequence>
<dbReference type="InterPro" id="IPR052599">
    <property type="entry name" value="SLC43A_AATransporter"/>
</dbReference>